<keyword evidence="3" id="KW-0479">Metal-binding</keyword>
<dbReference type="SMART" id="SM00314">
    <property type="entry name" value="RA"/>
    <property type="match status" value="1"/>
</dbReference>
<dbReference type="InterPro" id="IPR029071">
    <property type="entry name" value="Ubiquitin-like_domsf"/>
</dbReference>
<dbReference type="GO" id="GO:0046872">
    <property type="term" value="F:metal ion binding"/>
    <property type="evidence" value="ECO:0007669"/>
    <property type="project" value="UniProtKB-KW"/>
</dbReference>
<evidence type="ECO:0000259" key="7">
    <source>
        <dbReference type="PROSITE" id="PS50200"/>
    </source>
</evidence>
<dbReference type="AlphaFoldDB" id="A0A674NA13"/>
<dbReference type="PROSITE" id="PS50200">
    <property type="entry name" value="RA"/>
    <property type="match status" value="1"/>
</dbReference>
<evidence type="ECO:0000313" key="10">
    <source>
        <dbReference type="Proteomes" id="UP000005226"/>
    </source>
</evidence>
<dbReference type="SUPFAM" id="SSF57889">
    <property type="entry name" value="Cysteine-rich domain"/>
    <property type="match status" value="1"/>
</dbReference>
<reference evidence="9" key="3">
    <citation type="submission" date="2025-09" db="UniProtKB">
        <authorList>
            <consortium name="Ensembl"/>
        </authorList>
    </citation>
    <scope>IDENTIFICATION</scope>
</reference>
<dbReference type="SUPFAM" id="SSF54236">
    <property type="entry name" value="Ubiquitin-like"/>
    <property type="match status" value="1"/>
</dbReference>
<evidence type="ECO:0000256" key="4">
    <source>
        <dbReference type="ARBA" id="ARBA00022833"/>
    </source>
</evidence>
<dbReference type="GO" id="GO:0007265">
    <property type="term" value="P:Ras protein signal transduction"/>
    <property type="evidence" value="ECO:0007669"/>
    <property type="project" value="TreeGrafter"/>
</dbReference>
<dbReference type="GeneTree" id="ENSGT00940000155664"/>
<dbReference type="Proteomes" id="UP000005226">
    <property type="component" value="Chromosome 19"/>
</dbReference>
<proteinExistence type="predicted"/>
<dbReference type="Pfam" id="PF00788">
    <property type="entry name" value="RA"/>
    <property type="match status" value="1"/>
</dbReference>
<dbReference type="Pfam" id="PF00130">
    <property type="entry name" value="C1_1"/>
    <property type="match status" value="1"/>
</dbReference>
<accession>A0A674NA13</accession>
<keyword evidence="5" id="KW-0206">Cytoskeleton</keyword>
<gene>
    <name evidence="9" type="primary">rassf1</name>
</gene>
<dbReference type="InParanoid" id="A0A674NA13"/>
<dbReference type="GO" id="GO:0005634">
    <property type="term" value="C:nucleus"/>
    <property type="evidence" value="ECO:0007669"/>
    <property type="project" value="TreeGrafter"/>
</dbReference>
<dbReference type="FunCoup" id="A0A674NA13">
    <property type="interactions" value="666"/>
</dbReference>
<protein>
    <submittedName>
        <fullName evidence="9">Ras association domain family member 1</fullName>
    </submittedName>
</protein>
<evidence type="ECO:0000259" key="8">
    <source>
        <dbReference type="PROSITE" id="PS50951"/>
    </source>
</evidence>
<keyword evidence="4" id="KW-0862">Zinc</keyword>
<comment type="subcellular location">
    <subcellularLocation>
        <location evidence="1">Cytoplasm</location>
        <location evidence="1">Cytoskeleton</location>
    </subcellularLocation>
</comment>
<dbReference type="Ensembl" id="ENSTRUT00000065957.1">
    <property type="protein sequence ID" value="ENSTRUP00000070554.1"/>
    <property type="gene ID" value="ENSTRUG00000014055.3"/>
</dbReference>
<dbReference type="PROSITE" id="PS50081">
    <property type="entry name" value="ZF_DAG_PE_2"/>
    <property type="match status" value="1"/>
</dbReference>
<dbReference type="InterPro" id="IPR000159">
    <property type="entry name" value="RA_dom"/>
</dbReference>
<dbReference type="Gene3D" id="1.20.5.110">
    <property type="match status" value="1"/>
</dbReference>
<dbReference type="InterPro" id="IPR002219">
    <property type="entry name" value="PKC_DAG/PE"/>
</dbReference>
<dbReference type="InterPro" id="IPR011524">
    <property type="entry name" value="SARAH_dom"/>
</dbReference>
<evidence type="ECO:0000313" key="9">
    <source>
        <dbReference type="Ensembl" id="ENSTRUP00000070554.1"/>
    </source>
</evidence>
<reference evidence="9" key="2">
    <citation type="submission" date="2025-08" db="UniProtKB">
        <authorList>
            <consortium name="Ensembl"/>
        </authorList>
    </citation>
    <scope>IDENTIFICATION</scope>
</reference>
<evidence type="ECO:0000256" key="5">
    <source>
        <dbReference type="ARBA" id="ARBA00023212"/>
    </source>
</evidence>
<keyword evidence="2" id="KW-0493">Microtubule</keyword>
<dbReference type="Gene3D" id="3.10.20.90">
    <property type="entry name" value="Phosphatidylinositol 3-kinase Catalytic Subunit, Chain A, domain 1"/>
    <property type="match status" value="1"/>
</dbReference>
<feature type="domain" description="Ras-associating" evidence="7">
    <location>
        <begin position="214"/>
        <end position="328"/>
    </location>
</feature>
<reference evidence="9 10" key="1">
    <citation type="journal article" date="2011" name="Genome Biol. Evol.">
        <title>Integration of the genetic map and genome assembly of fugu facilitates insights into distinct features of genome evolution in teleosts and mammals.</title>
        <authorList>
            <person name="Kai W."/>
            <person name="Kikuchi K."/>
            <person name="Tohari S."/>
            <person name="Chew A.K."/>
            <person name="Tay A."/>
            <person name="Fujiwara A."/>
            <person name="Hosoya S."/>
            <person name="Suetake H."/>
            <person name="Naruse K."/>
            <person name="Brenner S."/>
            <person name="Suzuki Y."/>
            <person name="Venkatesh B."/>
        </authorList>
    </citation>
    <scope>NUCLEOTIDE SEQUENCE [LARGE SCALE GENOMIC DNA]</scope>
</reference>
<evidence type="ECO:0000256" key="3">
    <source>
        <dbReference type="ARBA" id="ARBA00022723"/>
    </source>
</evidence>
<sequence>MSKCELIELKDLSVNDPIELAAPAPRRAPPVHPGQPSHFQVVRLVGDSVSIEASRRHTGDAWDGHDFQPYNHTYLTWCDLCGEFIWGLYKQSLRCNNCSYTCHYRCQPFIQLDCSTNGKLLTEEEETLAESFERDTNVDEQIDWSKHEMTVTEIQHKVKEYNSQTNSNLNMVFNRDGTYTGFVKVHFQLVRPISLPPHESVRCNPGEARQDRWMRRRTSFYLPKDAAKHLHISSQTRVREVIEALLNKFTVVDNPAKFALFEHTERQSQGINSFIKMIITEHYILIHWFLIYLVCMRKLSNDECPLFLRLCAGPSEKVMSLVLKENETGDINVRRHNCFSRDYSHLLLMSTVSFSPQWDAFSFPELCNFLRILKREEEEHVRQIVRRYALARDMMKQAMARITTPA</sequence>
<keyword evidence="5" id="KW-0963">Cytoplasm</keyword>
<dbReference type="SMART" id="SM00109">
    <property type="entry name" value="C1"/>
    <property type="match status" value="1"/>
</dbReference>
<dbReference type="Gene3D" id="3.30.60.20">
    <property type="match status" value="1"/>
</dbReference>
<dbReference type="OMA" id="YSHTHLT"/>
<evidence type="ECO:0000256" key="2">
    <source>
        <dbReference type="ARBA" id="ARBA00022701"/>
    </source>
</evidence>
<dbReference type="InterPro" id="IPR033614">
    <property type="entry name" value="RASSF1-6"/>
</dbReference>
<feature type="domain" description="SARAH" evidence="8">
    <location>
        <begin position="355"/>
        <end position="402"/>
    </location>
</feature>
<dbReference type="PANTHER" id="PTHR22738">
    <property type="entry name" value="RASSF"/>
    <property type="match status" value="1"/>
</dbReference>
<name>A0A674NA13_TAKRU</name>
<keyword evidence="10" id="KW-1185">Reference proteome</keyword>
<dbReference type="PROSITE" id="PS50951">
    <property type="entry name" value="SARAH"/>
    <property type="match status" value="1"/>
</dbReference>
<dbReference type="Pfam" id="PF16517">
    <property type="entry name" value="Nore1-SARAH"/>
    <property type="match status" value="1"/>
</dbReference>
<evidence type="ECO:0000259" key="6">
    <source>
        <dbReference type="PROSITE" id="PS50081"/>
    </source>
</evidence>
<dbReference type="InterPro" id="IPR046349">
    <property type="entry name" value="C1-like_sf"/>
</dbReference>
<dbReference type="PANTHER" id="PTHR22738:SF12">
    <property type="entry name" value="RAS ASSOCIATION DOMAIN-CONTAINING PROTEIN 1"/>
    <property type="match status" value="1"/>
</dbReference>
<dbReference type="CDD" id="cd20885">
    <property type="entry name" value="C1_RASSF1"/>
    <property type="match status" value="1"/>
</dbReference>
<dbReference type="PROSITE" id="PS00479">
    <property type="entry name" value="ZF_DAG_PE_1"/>
    <property type="match status" value="1"/>
</dbReference>
<organism evidence="9 10">
    <name type="scientific">Takifugu rubripes</name>
    <name type="common">Japanese pufferfish</name>
    <name type="synonym">Fugu rubripes</name>
    <dbReference type="NCBI Taxonomy" id="31033"/>
    <lineage>
        <taxon>Eukaryota</taxon>
        <taxon>Metazoa</taxon>
        <taxon>Chordata</taxon>
        <taxon>Craniata</taxon>
        <taxon>Vertebrata</taxon>
        <taxon>Euteleostomi</taxon>
        <taxon>Actinopterygii</taxon>
        <taxon>Neopterygii</taxon>
        <taxon>Teleostei</taxon>
        <taxon>Neoteleostei</taxon>
        <taxon>Acanthomorphata</taxon>
        <taxon>Eupercaria</taxon>
        <taxon>Tetraodontiformes</taxon>
        <taxon>Tetradontoidea</taxon>
        <taxon>Tetraodontidae</taxon>
        <taxon>Takifugu</taxon>
    </lineage>
</organism>
<dbReference type="GO" id="GO:0005874">
    <property type="term" value="C:microtubule"/>
    <property type="evidence" value="ECO:0007669"/>
    <property type="project" value="UniProtKB-KW"/>
</dbReference>
<feature type="domain" description="Phorbol-ester/DAG-type" evidence="6">
    <location>
        <begin position="64"/>
        <end position="114"/>
    </location>
</feature>
<evidence type="ECO:0000256" key="1">
    <source>
        <dbReference type="ARBA" id="ARBA00004245"/>
    </source>
</evidence>